<keyword evidence="1" id="KW-0812">Transmembrane</keyword>
<accession>A0A0L0C9C1</accession>
<evidence type="ECO:0000313" key="2">
    <source>
        <dbReference type="EMBL" id="KNC28847.1"/>
    </source>
</evidence>
<protein>
    <submittedName>
        <fullName evidence="2">Uncharacterized protein</fullName>
    </submittedName>
</protein>
<dbReference type="Proteomes" id="UP000037069">
    <property type="component" value="Unassembled WGS sequence"/>
</dbReference>
<keyword evidence="3" id="KW-1185">Reference proteome</keyword>
<dbReference type="AlphaFoldDB" id="A0A0L0C9C1"/>
<reference evidence="2 3" key="1">
    <citation type="journal article" date="2015" name="Nat. Commun.">
        <title>Lucilia cuprina genome unlocks parasitic fly biology to underpin future interventions.</title>
        <authorList>
            <person name="Anstead C.A."/>
            <person name="Korhonen P.K."/>
            <person name="Young N.D."/>
            <person name="Hall R.S."/>
            <person name="Jex A.R."/>
            <person name="Murali S.C."/>
            <person name="Hughes D.S."/>
            <person name="Lee S.F."/>
            <person name="Perry T."/>
            <person name="Stroehlein A.J."/>
            <person name="Ansell B.R."/>
            <person name="Breugelmans B."/>
            <person name="Hofmann A."/>
            <person name="Qu J."/>
            <person name="Dugan S."/>
            <person name="Lee S.L."/>
            <person name="Chao H."/>
            <person name="Dinh H."/>
            <person name="Han Y."/>
            <person name="Doddapaneni H.V."/>
            <person name="Worley K.C."/>
            <person name="Muzny D.M."/>
            <person name="Ioannidis P."/>
            <person name="Waterhouse R.M."/>
            <person name="Zdobnov E.M."/>
            <person name="James P.J."/>
            <person name="Bagnall N.H."/>
            <person name="Kotze A.C."/>
            <person name="Gibbs R.A."/>
            <person name="Richards S."/>
            <person name="Batterham P."/>
            <person name="Gasser R.B."/>
        </authorList>
    </citation>
    <scope>NUCLEOTIDE SEQUENCE [LARGE SCALE GENOMIC DNA]</scope>
    <source>
        <strain evidence="2 3">LS</strain>
        <tissue evidence="2">Full body</tissue>
    </source>
</reference>
<sequence>MHLVENSHRIEYVTSSSSTARAATPTEQNRTEITAAAMAVTKTSTKTIIIFVVIIGIVSVVVTTNADFYLHLLGTNDYIFLKEHALIMTRPDNQTYINVHFNSNKIILVCLLKQSRIKNDDVDQDDDDGGTTPVFTSSFSTFERAKRNKNSNNNNNIYKNKKKANNATPKAILKIRYENLWELFIAVVTAQIENYSVNSGRVYRKDL</sequence>
<gene>
    <name evidence="2" type="ORF">FF38_03369</name>
</gene>
<name>A0A0L0C9C1_LUCCU</name>
<proteinExistence type="predicted"/>
<organism evidence="2 3">
    <name type="scientific">Lucilia cuprina</name>
    <name type="common">Green bottle fly</name>
    <name type="synonym">Australian sheep blowfly</name>
    <dbReference type="NCBI Taxonomy" id="7375"/>
    <lineage>
        <taxon>Eukaryota</taxon>
        <taxon>Metazoa</taxon>
        <taxon>Ecdysozoa</taxon>
        <taxon>Arthropoda</taxon>
        <taxon>Hexapoda</taxon>
        <taxon>Insecta</taxon>
        <taxon>Pterygota</taxon>
        <taxon>Neoptera</taxon>
        <taxon>Endopterygota</taxon>
        <taxon>Diptera</taxon>
        <taxon>Brachycera</taxon>
        <taxon>Muscomorpha</taxon>
        <taxon>Oestroidea</taxon>
        <taxon>Calliphoridae</taxon>
        <taxon>Luciliinae</taxon>
        <taxon>Lucilia</taxon>
    </lineage>
</organism>
<evidence type="ECO:0000256" key="1">
    <source>
        <dbReference type="SAM" id="Phobius"/>
    </source>
</evidence>
<feature type="transmembrane region" description="Helical" evidence="1">
    <location>
        <begin position="48"/>
        <end position="70"/>
    </location>
</feature>
<keyword evidence="1" id="KW-0472">Membrane</keyword>
<dbReference type="EMBL" id="JRES01000738">
    <property type="protein sequence ID" value="KNC28847.1"/>
    <property type="molecule type" value="Genomic_DNA"/>
</dbReference>
<comment type="caution">
    <text evidence="2">The sequence shown here is derived from an EMBL/GenBank/DDBJ whole genome shotgun (WGS) entry which is preliminary data.</text>
</comment>
<keyword evidence="1" id="KW-1133">Transmembrane helix</keyword>
<evidence type="ECO:0000313" key="3">
    <source>
        <dbReference type="Proteomes" id="UP000037069"/>
    </source>
</evidence>